<accession>A0A1G7DYZ9</accession>
<gene>
    <name evidence="4" type="ORF">OHN36_30450</name>
    <name evidence="3" type="ORF">SAMN05216260_102401</name>
</gene>
<evidence type="ECO:0000313" key="4">
    <source>
        <dbReference type="EMBL" id="WUR41173.1"/>
    </source>
</evidence>
<dbReference type="Proteomes" id="UP001432161">
    <property type="component" value="Chromosome"/>
</dbReference>
<dbReference type="PANTHER" id="PTHR43477">
    <property type="entry name" value="DIHYDROANTICAPSIN 7-DEHYDROGENASE"/>
    <property type="match status" value="1"/>
</dbReference>
<dbReference type="InterPro" id="IPR036291">
    <property type="entry name" value="NAD(P)-bd_dom_sf"/>
</dbReference>
<evidence type="ECO:0000313" key="6">
    <source>
        <dbReference type="Proteomes" id="UP001432161"/>
    </source>
</evidence>
<proteinExistence type="inferred from homology"/>
<keyword evidence="2" id="KW-0560">Oxidoreductase</keyword>
<dbReference type="InterPro" id="IPR051122">
    <property type="entry name" value="SDR_DHRS6-like"/>
</dbReference>
<dbReference type="GO" id="GO:0016491">
    <property type="term" value="F:oxidoreductase activity"/>
    <property type="evidence" value="ECO:0007669"/>
    <property type="project" value="UniProtKB-KW"/>
</dbReference>
<evidence type="ECO:0000313" key="5">
    <source>
        <dbReference type="Proteomes" id="UP000198614"/>
    </source>
</evidence>
<dbReference type="PRINTS" id="PR00081">
    <property type="entry name" value="GDHRDH"/>
</dbReference>
<reference evidence="4" key="2">
    <citation type="submission" date="2022-10" db="EMBL/GenBank/DDBJ databases">
        <title>The complete genomes of actinobacterial strains from the NBC collection.</title>
        <authorList>
            <person name="Joergensen T.S."/>
            <person name="Alvarez Arevalo M."/>
            <person name="Sterndorff E.B."/>
            <person name="Faurdal D."/>
            <person name="Vuksanovic O."/>
            <person name="Mourched A.-S."/>
            <person name="Charusanti P."/>
            <person name="Shaw S."/>
            <person name="Blin K."/>
            <person name="Weber T."/>
        </authorList>
    </citation>
    <scope>NUCLEOTIDE SEQUENCE</scope>
    <source>
        <strain evidence="4">NBC_00489</strain>
    </source>
</reference>
<organism evidence="3 5">
    <name type="scientific">Streptomyces griseoaurantiacus</name>
    <dbReference type="NCBI Taxonomy" id="68213"/>
    <lineage>
        <taxon>Bacteria</taxon>
        <taxon>Bacillati</taxon>
        <taxon>Actinomycetota</taxon>
        <taxon>Actinomycetes</taxon>
        <taxon>Kitasatosporales</taxon>
        <taxon>Streptomycetaceae</taxon>
        <taxon>Streptomyces</taxon>
        <taxon>Streptomyces aurantiacus group</taxon>
    </lineage>
</organism>
<evidence type="ECO:0000313" key="3">
    <source>
        <dbReference type="EMBL" id="SDE56612.1"/>
    </source>
</evidence>
<name>A0A1G7DYZ9_9ACTN</name>
<dbReference type="PANTHER" id="PTHR43477:SF1">
    <property type="entry name" value="DIHYDROANTICAPSIN 7-DEHYDROGENASE"/>
    <property type="match status" value="1"/>
</dbReference>
<evidence type="ECO:0000256" key="2">
    <source>
        <dbReference type="ARBA" id="ARBA00023002"/>
    </source>
</evidence>
<dbReference type="AlphaFoldDB" id="A0A1G7DYZ9"/>
<dbReference type="Proteomes" id="UP000198614">
    <property type="component" value="Unassembled WGS sequence"/>
</dbReference>
<dbReference type="Pfam" id="PF13561">
    <property type="entry name" value="adh_short_C2"/>
    <property type="match status" value="1"/>
</dbReference>
<dbReference type="OrthoDB" id="9806974at2"/>
<dbReference type="InterPro" id="IPR002347">
    <property type="entry name" value="SDR_fam"/>
</dbReference>
<dbReference type="Gene3D" id="3.40.50.720">
    <property type="entry name" value="NAD(P)-binding Rossmann-like Domain"/>
    <property type="match status" value="1"/>
</dbReference>
<sequence length="228" mass="23750">MTTTVVVGGSGGLGGVLARRFADRGDDVVVTSTDRARAESVAADLGPGARGLALDLARPETIEAALAGVQEVDHLVVTAVGQAANTLRRFDVTNAVAAVTMKLVGYAETVRVLRERFTPGASVVLFGGLAKERPYPGSTVVSTFNAGITGLVRTLAVEIAPHRVNALHPGLIGDSPRWKDVPNPPHSDRTPIGRLVTMAEIADATEFLLHNGGINAHDLHMDGGLLVT</sequence>
<evidence type="ECO:0000256" key="1">
    <source>
        <dbReference type="ARBA" id="ARBA00006484"/>
    </source>
</evidence>
<keyword evidence="6" id="KW-1185">Reference proteome</keyword>
<comment type="similarity">
    <text evidence="1">Belongs to the short-chain dehydrogenases/reductases (SDR) family.</text>
</comment>
<dbReference type="EMBL" id="FNAX01000002">
    <property type="protein sequence ID" value="SDE56612.1"/>
    <property type="molecule type" value="Genomic_DNA"/>
</dbReference>
<protein>
    <submittedName>
        <fullName evidence="3">NAD(P)-dependent dehydrogenase, short-chain alcohol dehydrogenase family</fullName>
    </submittedName>
    <submittedName>
        <fullName evidence="4">SDR family oxidoreductase</fullName>
    </submittedName>
</protein>
<reference evidence="3 5" key="1">
    <citation type="submission" date="2016-10" db="EMBL/GenBank/DDBJ databases">
        <authorList>
            <person name="de Groot N.N."/>
        </authorList>
    </citation>
    <scope>NUCLEOTIDE SEQUENCE [LARGE SCALE GENOMIC DNA]</scope>
    <source>
        <strain evidence="3 5">CGMCC 4.1859</strain>
    </source>
</reference>
<dbReference type="EMBL" id="CP108330">
    <property type="protein sequence ID" value="WUR41173.1"/>
    <property type="molecule type" value="Genomic_DNA"/>
</dbReference>
<dbReference type="SUPFAM" id="SSF51735">
    <property type="entry name" value="NAD(P)-binding Rossmann-fold domains"/>
    <property type="match status" value="1"/>
</dbReference>